<proteinExistence type="predicted"/>
<feature type="region of interest" description="Disordered" evidence="2">
    <location>
        <begin position="466"/>
        <end position="489"/>
    </location>
</feature>
<feature type="compositionally biased region" description="Polar residues" evidence="2">
    <location>
        <begin position="626"/>
        <end position="639"/>
    </location>
</feature>
<feature type="compositionally biased region" description="Basic and acidic residues" evidence="2">
    <location>
        <begin position="599"/>
        <end position="609"/>
    </location>
</feature>
<dbReference type="PROSITE" id="PS50086">
    <property type="entry name" value="TBC_RABGAP"/>
    <property type="match status" value="1"/>
</dbReference>
<feature type="region of interest" description="Disordered" evidence="2">
    <location>
        <begin position="580"/>
        <end position="674"/>
    </location>
</feature>
<reference evidence="4 5" key="1">
    <citation type="submission" date="2024-01" db="EMBL/GenBank/DDBJ databases">
        <title>The genome of the rayed Mediterranean limpet Patella caerulea (Linnaeus, 1758).</title>
        <authorList>
            <person name="Anh-Thu Weber A."/>
            <person name="Halstead-Nussloch G."/>
        </authorList>
    </citation>
    <scope>NUCLEOTIDE SEQUENCE [LARGE SCALE GENOMIC DNA]</scope>
    <source>
        <strain evidence="4">AATW-2023a</strain>
        <tissue evidence="4">Whole specimen</tissue>
    </source>
</reference>
<dbReference type="AlphaFoldDB" id="A0AAN8JGA2"/>
<dbReference type="Gene3D" id="1.10.8.270">
    <property type="entry name" value="putative rabgap domain of human tbc1 domain family member 14 like domains"/>
    <property type="match status" value="1"/>
</dbReference>
<dbReference type="InterPro" id="IPR000195">
    <property type="entry name" value="Rab-GAP-TBC_dom"/>
</dbReference>
<dbReference type="GO" id="GO:1901096">
    <property type="term" value="P:regulation of autophagosome maturation"/>
    <property type="evidence" value="ECO:0007669"/>
    <property type="project" value="TreeGrafter"/>
</dbReference>
<dbReference type="InterPro" id="IPR035969">
    <property type="entry name" value="Rab-GAP_TBC_sf"/>
</dbReference>
<feature type="compositionally biased region" description="Polar residues" evidence="2">
    <location>
        <begin position="660"/>
        <end position="674"/>
    </location>
</feature>
<name>A0AAN8JGA2_PATCE</name>
<keyword evidence="1" id="KW-0343">GTPase activation</keyword>
<organism evidence="4 5">
    <name type="scientific">Patella caerulea</name>
    <name type="common">Rayed Mediterranean limpet</name>
    <dbReference type="NCBI Taxonomy" id="87958"/>
    <lineage>
        <taxon>Eukaryota</taxon>
        <taxon>Metazoa</taxon>
        <taxon>Spiralia</taxon>
        <taxon>Lophotrochozoa</taxon>
        <taxon>Mollusca</taxon>
        <taxon>Gastropoda</taxon>
        <taxon>Patellogastropoda</taxon>
        <taxon>Patelloidea</taxon>
        <taxon>Patellidae</taxon>
        <taxon>Patella</taxon>
    </lineage>
</organism>
<dbReference type="GO" id="GO:0005096">
    <property type="term" value="F:GTPase activator activity"/>
    <property type="evidence" value="ECO:0007669"/>
    <property type="project" value="UniProtKB-KW"/>
</dbReference>
<evidence type="ECO:0000256" key="1">
    <source>
        <dbReference type="ARBA" id="ARBA00022468"/>
    </source>
</evidence>
<evidence type="ECO:0000313" key="5">
    <source>
        <dbReference type="Proteomes" id="UP001347796"/>
    </source>
</evidence>
<keyword evidence="5" id="KW-1185">Reference proteome</keyword>
<dbReference type="EMBL" id="JAZGQO010000010">
    <property type="protein sequence ID" value="KAK6174950.1"/>
    <property type="molecule type" value="Genomic_DNA"/>
</dbReference>
<dbReference type="PANTHER" id="PTHR22957:SF333">
    <property type="entry name" value="TBC1 DOMAIN FAMILY MEMBER 25"/>
    <property type="match status" value="1"/>
</dbReference>
<dbReference type="Gene3D" id="1.10.472.80">
    <property type="entry name" value="Ypt/Rab-GAP domain of gyp1p, domain 3"/>
    <property type="match status" value="2"/>
</dbReference>
<accession>A0AAN8JGA2</accession>
<gene>
    <name evidence="4" type="ORF">SNE40_013502</name>
</gene>
<dbReference type="Proteomes" id="UP001347796">
    <property type="component" value="Unassembled WGS sequence"/>
</dbReference>
<dbReference type="PANTHER" id="PTHR22957">
    <property type="entry name" value="TBC1 DOMAIN FAMILY MEMBER GTPASE-ACTIVATING PROTEIN"/>
    <property type="match status" value="1"/>
</dbReference>
<dbReference type="GO" id="GO:0005776">
    <property type="term" value="C:autophagosome"/>
    <property type="evidence" value="ECO:0007669"/>
    <property type="project" value="TreeGrafter"/>
</dbReference>
<dbReference type="SUPFAM" id="SSF47923">
    <property type="entry name" value="Ypt/Rab-GAP domain of gyp1p"/>
    <property type="match status" value="2"/>
</dbReference>
<feature type="compositionally biased region" description="Polar residues" evidence="2">
    <location>
        <begin position="471"/>
        <end position="484"/>
    </location>
</feature>
<evidence type="ECO:0000256" key="2">
    <source>
        <dbReference type="SAM" id="MobiDB-lite"/>
    </source>
</evidence>
<dbReference type="Pfam" id="PF00566">
    <property type="entry name" value="RabGAP-TBC"/>
    <property type="match status" value="1"/>
</dbReference>
<feature type="compositionally biased region" description="Basic and acidic residues" evidence="2">
    <location>
        <begin position="533"/>
        <end position="542"/>
    </location>
</feature>
<evidence type="ECO:0000313" key="4">
    <source>
        <dbReference type="EMBL" id="KAK6174950.1"/>
    </source>
</evidence>
<protein>
    <recommendedName>
        <fullName evidence="3">Rab-GAP TBC domain-containing protein</fullName>
    </recommendedName>
</protein>
<comment type="caution">
    <text evidence="4">The sequence shown here is derived from an EMBL/GenBank/DDBJ whole genome shotgun (WGS) entry which is preliminary data.</text>
</comment>
<evidence type="ECO:0000259" key="3">
    <source>
        <dbReference type="PROSITE" id="PS50086"/>
    </source>
</evidence>
<sequence>MSGFFGLENKEVVRIKVKKCDGMMQPEYKKFSIDPQINSFEMLHGILARAFDIQGDFTISYLAKDNESQDVYLSMLSDWDLDAAIQCAGDPCLKLKVDLKPFEEGLDDWDVIAPNDIPQHKVSTVLDKGSILGSITGTISNQVGRTVSSMQRAMGLKGDDEQYKPSKPAMTDSEFRNYLDSIGVLIKPQEFRLGIYQGGIEPSLRRVAWRHLCNIYPANLSGKERFDYMKQKEKDYYKLRDEWKERFRNDTATEEVKYVASMVTKDVLRTDRGHKFYAGSDDNENISSLLNILVTYALTHPDVSYCQGMSDIASPILVTQKDEAQAYLCFCGLMKRLKNNFMPDGAAIMLKFKHLGLLLHLHDPEFYTFLQQIGANDLFFCYRWLLLELKREFPFEDALYMKEVMWSTLPPDPPSDELELTDPDYSVHLLSTSPCSPTFSFQQTVYAKLLAMRRHGSSQRMAANNELIPGNSANNNSMTNFDTSPSEEHGLIRSQDFPCLDDPITKAMQETASNIDKRLHDKSPMETENNMENIKRSQNEKNLTDDINEMNGIHEDQTNQSYASSNGNCESTTLTTCSISVTEPTRSEEMVGETGARCEGGEEEGRSIEPESEQQTQFYISLEASGETTPATPKQTLKNDSGGFFSNMKRIMSSPKRRPNNISIKEASNSTDNTHKINSLTETVVRNNTSHLETSHSSLGSSKMSDSHISDCVEATESPMSSSRASIKLPPPEDFGCGNPFLMFLCLGLMLQHRDYIMGNNMDYEEVAMYFDKMVRRHNVHRVLYTARQLYSDYLRVQQNLVENSQHDDDSGFSV</sequence>
<feature type="domain" description="Rab-GAP TBC" evidence="3">
    <location>
        <begin position="199"/>
        <end position="409"/>
    </location>
</feature>
<feature type="region of interest" description="Disordered" evidence="2">
    <location>
        <begin position="523"/>
        <end position="542"/>
    </location>
</feature>
<dbReference type="SMART" id="SM00164">
    <property type="entry name" value="TBC"/>
    <property type="match status" value="1"/>
</dbReference>